<comment type="caution">
    <text evidence="2">The sequence shown here is derived from an EMBL/GenBank/DDBJ whole genome shotgun (WGS) entry which is preliminary data.</text>
</comment>
<feature type="region of interest" description="Disordered" evidence="1">
    <location>
        <begin position="17"/>
        <end position="40"/>
    </location>
</feature>
<evidence type="ECO:0000256" key="1">
    <source>
        <dbReference type="SAM" id="MobiDB-lite"/>
    </source>
</evidence>
<evidence type="ECO:0000313" key="3">
    <source>
        <dbReference type="Proteomes" id="UP001610411"/>
    </source>
</evidence>
<sequence>SPWRKRWGHAVPVCGDHLLGPSQAHHQPGGDLGQTPLPHG</sequence>
<evidence type="ECO:0000313" key="2">
    <source>
        <dbReference type="EMBL" id="KAL2780408.1"/>
    </source>
</evidence>
<dbReference type="EMBL" id="JBFSEQ010000003">
    <property type="protein sequence ID" value="KAL2780408.1"/>
    <property type="molecule type" value="Genomic_DNA"/>
</dbReference>
<feature type="non-terminal residue" evidence="2">
    <location>
        <position position="40"/>
    </location>
</feature>
<gene>
    <name evidence="2" type="ORF">WCI35_008831</name>
</gene>
<accession>A0ABD2EMB6</accession>
<feature type="non-terminal residue" evidence="2">
    <location>
        <position position="1"/>
    </location>
</feature>
<keyword evidence="3" id="KW-1185">Reference proteome</keyword>
<dbReference type="Proteomes" id="UP001610411">
    <property type="component" value="Unassembled WGS sequence"/>
</dbReference>
<reference evidence="2 3" key="1">
    <citation type="journal article" date="2024" name="G3 (Bethesda)">
        <title>A hybrid genome assembly of the endangered aye-aye (Daubentonia madagascariensis).</title>
        <authorList>
            <person name="Versoza C.J."/>
            <person name="Pfeifer S.P."/>
        </authorList>
    </citation>
    <scope>NUCLEOTIDE SEQUENCE [LARGE SCALE GENOMIC DNA]</scope>
    <source>
        <strain evidence="2">6821</strain>
    </source>
</reference>
<name>A0ABD2EMB6_DAUMA</name>
<proteinExistence type="predicted"/>
<organism evidence="2 3">
    <name type="scientific">Daubentonia madagascariensis</name>
    <name type="common">Aye-aye</name>
    <name type="synonym">Sciurus madagascariensis</name>
    <dbReference type="NCBI Taxonomy" id="31869"/>
    <lineage>
        <taxon>Eukaryota</taxon>
        <taxon>Metazoa</taxon>
        <taxon>Chordata</taxon>
        <taxon>Craniata</taxon>
        <taxon>Vertebrata</taxon>
        <taxon>Euteleostomi</taxon>
        <taxon>Mammalia</taxon>
        <taxon>Eutheria</taxon>
        <taxon>Euarchontoglires</taxon>
        <taxon>Primates</taxon>
        <taxon>Strepsirrhini</taxon>
        <taxon>Chiromyiformes</taxon>
        <taxon>Daubentoniidae</taxon>
        <taxon>Daubentonia</taxon>
    </lineage>
</organism>
<protein>
    <submittedName>
        <fullName evidence="2">Platelet factor 4 isoform 2</fullName>
    </submittedName>
</protein>
<dbReference type="AlphaFoldDB" id="A0ABD2EMB6"/>